<sequence>MSNKDVLVFEIEQAKGKPRDVEKKKKKDYCPFCDTKNLTNIIEQKNDMIWLENKSQIARTS</sequence>
<dbReference type="RefSeq" id="WP_057814786.1">
    <property type="nucleotide sequence ID" value="NZ_AZDO01000118.1"/>
</dbReference>
<protein>
    <recommendedName>
        <fullName evidence="1">DUF4931 domain-containing protein</fullName>
    </recommendedName>
</protein>
<name>A0ABR5P5H7_9LACO</name>
<evidence type="ECO:0000259" key="1">
    <source>
        <dbReference type="Pfam" id="PF16285"/>
    </source>
</evidence>
<feature type="domain" description="DUF4931" evidence="1">
    <location>
        <begin position="12"/>
        <end position="57"/>
    </location>
</feature>
<evidence type="ECO:0000313" key="3">
    <source>
        <dbReference type="Proteomes" id="UP000051379"/>
    </source>
</evidence>
<comment type="caution">
    <text evidence="2">The sequence shown here is derived from an EMBL/GenBank/DDBJ whole genome shotgun (WGS) entry which is preliminary data.</text>
</comment>
<dbReference type="Pfam" id="PF16285">
    <property type="entry name" value="DUF4931_N"/>
    <property type="match status" value="1"/>
</dbReference>
<keyword evidence="3" id="KW-1185">Reference proteome</keyword>
<organism evidence="2 3">
    <name type="scientific">Companilactobacillus futsaii JCM 17355</name>
    <dbReference type="NCBI Taxonomy" id="1423818"/>
    <lineage>
        <taxon>Bacteria</taxon>
        <taxon>Bacillati</taxon>
        <taxon>Bacillota</taxon>
        <taxon>Bacilli</taxon>
        <taxon>Lactobacillales</taxon>
        <taxon>Lactobacillaceae</taxon>
        <taxon>Companilactobacillus</taxon>
    </lineage>
</organism>
<accession>A0ABR5P5H7</accession>
<dbReference type="EMBL" id="AZDO01000118">
    <property type="protein sequence ID" value="KRK91957.1"/>
    <property type="molecule type" value="Genomic_DNA"/>
</dbReference>
<gene>
    <name evidence="2" type="ORF">FC88_GL000994</name>
</gene>
<reference evidence="2 3" key="1">
    <citation type="journal article" date="2015" name="Genome Announc.">
        <title>Expanding the biotechnology potential of lactobacilli through comparative genomics of 213 strains and associated genera.</title>
        <authorList>
            <person name="Sun Z."/>
            <person name="Harris H.M."/>
            <person name="McCann A."/>
            <person name="Guo C."/>
            <person name="Argimon S."/>
            <person name="Zhang W."/>
            <person name="Yang X."/>
            <person name="Jeffery I.B."/>
            <person name="Cooney J.C."/>
            <person name="Kagawa T.F."/>
            <person name="Liu W."/>
            <person name="Song Y."/>
            <person name="Salvetti E."/>
            <person name="Wrobel A."/>
            <person name="Rasinkangas P."/>
            <person name="Parkhill J."/>
            <person name="Rea M.C."/>
            <person name="O'Sullivan O."/>
            <person name="Ritari J."/>
            <person name="Douillard F.P."/>
            <person name="Paul Ross R."/>
            <person name="Yang R."/>
            <person name="Briner A.E."/>
            <person name="Felis G.E."/>
            <person name="de Vos W.M."/>
            <person name="Barrangou R."/>
            <person name="Klaenhammer T.R."/>
            <person name="Caufield P.W."/>
            <person name="Cui Y."/>
            <person name="Zhang H."/>
            <person name="O'Toole P.W."/>
        </authorList>
    </citation>
    <scope>NUCLEOTIDE SEQUENCE [LARGE SCALE GENOMIC DNA]</scope>
    <source>
        <strain evidence="2 3">JCM 17355</strain>
    </source>
</reference>
<evidence type="ECO:0000313" key="2">
    <source>
        <dbReference type="EMBL" id="KRK91957.1"/>
    </source>
</evidence>
<dbReference type="InterPro" id="IPR046322">
    <property type="entry name" value="DUF4931"/>
</dbReference>
<dbReference type="Proteomes" id="UP000051379">
    <property type="component" value="Unassembled WGS sequence"/>
</dbReference>
<proteinExistence type="predicted"/>